<dbReference type="RefSeq" id="WP_062276859.1">
    <property type="nucleotide sequence ID" value="NZ_DF968179.1"/>
</dbReference>
<dbReference type="PANTHER" id="PTHR12534">
    <property type="entry name" value="30S RIBOSOMAL PROTEIN S2 PROKARYOTIC AND ORGANELLAR"/>
    <property type="match status" value="1"/>
</dbReference>
<dbReference type="HAMAP" id="MF_00291_B">
    <property type="entry name" value="Ribosomal_uS2_B"/>
    <property type="match status" value="1"/>
</dbReference>
<evidence type="ECO:0000256" key="1">
    <source>
        <dbReference type="ARBA" id="ARBA00006242"/>
    </source>
</evidence>
<dbReference type="GO" id="GO:0003735">
    <property type="term" value="F:structural constituent of ribosome"/>
    <property type="evidence" value="ECO:0007669"/>
    <property type="project" value="InterPro"/>
</dbReference>
<gene>
    <name evidence="5" type="primary">rpsB</name>
    <name evidence="7" type="ORF">ATC1_1152</name>
</gene>
<keyword evidence="3 5" id="KW-0687">Ribonucleoprotein</keyword>
<proteinExistence type="inferred from homology"/>
<dbReference type="PROSITE" id="PS00962">
    <property type="entry name" value="RIBOSOMAL_S2_1"/>
    <property type="match status" value="1"/>
</dbReference>
<name>A0A0K8P906_9CHLR</name>
<dbReference type="GO" id="GO:0022627">
    <property type="term" value="C:cytosolic small ribosomal subunit"/>
    <property type="evidence" value="ECO:0007669"/>
    <property type="project" value="TreeGrafter"/>
</dbReference>
<dbReference type="PATRIC" id="fig|1678840.3.peg.64"/>
<evidence type="ECO:0000256" key="3">
    <source>
        <dbReference type="ARBA" id="ARBA00023274"/>
    </source>
</evidence>
<dbReference type="Proteomes" id="UP000053370">
    <property type="component" value="Unassembled WGS sequence"/>
</dbReference>
<reference evidence="7" key="1">
    <citation type="journal article" date="2015" name="Genome Announc.">
        <title>Draft Genome Sequence of Anaerolineae Strain TC1, a Novel Isolate from a Methanogenic Wastewater Treatment System.</title>
        <authorList>
            <person name="Matsuura N."/>
            <person name="Tourlousse D.M."/>
            <person name="Sun L."/>
            <person name="Toyonaga M."/>
            <person name="Kuroda K."/>
            <person name="Ohashi A."/>
            <person name="Cruz R."/>
            <person name="Yamaguchi T."/>
            <person name="Sekiguchi Y."/>
        </authorList>
    </citation>
    <scope>NUCLEOTIDE SEQUENCE [LARGE SCALE GENOMIC DNA]</scope>
    <source>
        <strain evidence="7">TC1</strain>
    </source>
</reference>
<dbReference type="GO" id="GO:0006412">
    <property type="term" value="P:translation"/>
    <property type="evidence" value="ECO:0007669"/>
    <property type="project" value="UniProtKB-UniRule"/>
</dbReference>
<dbReference type="Gene3D" id="1.10.287.610">
    <property type="entry name" value="Helix hairpin bin"/>
    <property type="match status" value="1"/>
</dbReference>
<organism evidence="7">
    <name type="scientific">Flexilinea flocculi</name>
    <dbReference type="NCBI Taxonomy" id="1678840"/>
    <lineage>
        <taxon>Bacteria</taxon>
        <taxon>Bacillati</taxon>
        <taxon>Chloroflexota</taxon>
        <taxon>Anaerolineae</taxon>
        <taxon>Anaerolineales</taxon>
        <taxon>Anaerolineaceae</taxon>
        <taxon>Flexilinea</taxon>
    </lineage>
</organism>
<dbReference type="Gene3D" id="3.40.50.10490">
    <property type="entry name" value="Glucose-6-phosphate isomerase like protein, domain 1"/>
    <property type="match status" value="1"/>
</dbReference>
<evidence type="ECO:0000256" key="6">
    <source>
        <dbReference type="RuleBase" id="RU003631"/>
    </source>
</evidence>
<dbReference type="InterPro" id="IPR001865">
    <property type="entry name" value="Ribosomal_uS2"/>
</dbReference>
<evidence type="ECO:0000256" key="4">
    <source>
        <dbReference type="ARBA" id="ARBA00035256"/>
    </source>
</evidence>
<sequence length="291" mass="32492">MTNVISMKALLESGVHFGHRTNKWHPAMKPYIFTERNGIHIIDLQQTAKSLNTAYAVVRDIVQSGENIMFIGTKRQAQETIKEEAIRCGMPYVTERWLGGMLTNWSTIYQRIMELEKLEKMRDSGEINKLTKKEGLMIGREIARLQLRLSGVRNIKSTPSLIFVIDVMREQTAIHEANLKGIPVIGMVDTNCDPSNVDYVIPSNDDAIRAIKLVVGKIADAVIEGKALRTDGEMGDVAFTSETAYREQTHSHMNDSETPDEDLFGAATLAKLASKKAADLDLDAAIEDEEE</sequence>
<dbReference type="InterPro" id="IPR005706">
    <property type="entry name" value="Ribosomal_uS2_bac/mit/plastid"/>
</dbReference>
<dbReference type="PRINTS" id="PR00395">
    <property type="entry name" value="RIBOSOMALS2"/>
</dbReference>
<evidence type="ECO:0000313" key="7">
    <source>
        <dbReference type="EMBL" id="GAP39133.1"/>
    </source>
</evidence>
<evidence type="ECO:0000313" key="8">
    <source>
        <dbReference type="Proteomes" id="UP000053370"/>
    </source>
</evidence>
<dbReference type="CDD" id="cd01425">
    <property type="entry name" value="RPS2"/>
    <property type="match status" value="1"/>
</dbReference>
<dbReference type="AlphaFoldDB" id="A0A0K8P906"/>
<dbReference type="Pfam" id="PF00318">
    <property type="entry name" value="Ribosomal_S2"/>
    <property type="match status" value="1"/>
</dbReference>
<dbReference type="PROSITE" id="PS00963">
    <property type="entry name" value="RIBOSOMAL_S2_2"/>
    <property type="match status" value="1"/>
</dbReference>
<dbReference type="SUPFAM" id="SSF52313">
    <property type="entry name" value="Ribosomal protein S2"/>
    <property type="match status" value="1"/>
</dbReference>
<dbReference type="PANTHER" id="PTHR12534:SF0">
    <property type="entry name" value="SMALL RIBOSOMAL SUBUNIT PROTEIN US2M"/>
    <property type="match status" value="1"/>
</dbReference>
<comment type="similarity">
    <text evidence="1 5 6">Belongs to the universal ribosomal protein uS2 family.</text>
</comment>
<dbReference type="EMBL" id="DF968179">
    <property type="protein sequence ID" value="GAP39133.1"/>
    <property type="molecule type" value="Genomic_DNA"/>
</dbReference>
<dbReference type="STRING" id="1678840.ATC1_1152"/>
<accession>A0A0K8P906</accession>
<dbReference type="NCBIfam" id="TIGR01011">
    <property type="entry name" value="rpsB_bact"/>
    <property type="match status" value="1"/>
</dbReference>
<dbReference type="FunFam" id="1.10.287.610:FF:000001">
    <property type="entry name" value="30S ribosomal protein S2"/>
    <property type="match status" value="1"/>
</dbReference>
<evidence type="ECO:0000256" key="5">
    <source>
        <dbReference type="HAMAP-Rule" id="MF_00291"/>
    </source>
</evidence>
<dbReference type="OrthoDB" id="9808036at2"/>
<dbReference type="InterPro" id="IPR023591">
    <property type="entry name" value="Ribosomal_uS2_flav_dom_sf"/>
</dbReference>
<evidence type="ECO:0000256" key="2">
    <source>
        <dbReference type="ARBA" id="ARBA00022980"/>
    </source>
</evidence>
<keyword evidence="2 5" id="KW-0689">Ribosomal protein</keyword>
<keyword evidence="8" id="KW-1185">Reference proteome</keyword>
<protein>
    <recommendedName>
        <fullName evidence="4 5">Small ribosomal subunit protein uS2</fullName>
    </recommendedName>
</protein>
<dbReference type="InterPro" id="IPR018130">
    <property type="entry name" value="Ribosomal_uS2_CS"/>
</dbReference>